<evidence type="ECO:0000313" key="1">
    <source>
        <dbReference type="EMBL" id="GAA5508961.1"/>
    </source>
</evidence>
<protein>
    <submittedName>
        <fullName evidence="1">Uncharacterized protein</fullName>
    </submittedName>
</protein>
<evidence type="ECO:0000313" key="2">
    <source>
        <dbReference type="Proteomes" id="UP001416858"/>
    </source>
</evidence>
<reference evidence="1 2" key="1">
    <citation type="submission" date="2024-02" db="EMBL/GenBank/DDBJ databases">
        <title>Rhodopirellula caenicola NBRC 110016.</title>
        <authorList>
            <person name="Ichikawa N."/>
            <person name="Katano-Makiyama Y."/>
            <person name="Hidaka K."/>
        </authorList>
    </citation>
    <scope>NUCLEOTIDE SEQUENCE [LARGE SCALE GENOMIC DNA]</scope>
    <source>
        <strain evidence="1 2">NBRC 110016</strain>
    </source>
</reference>
<organism evidence="1 2">
    <name type="scientific">Novipirellula caenicola</name>
    <dbReference type="NCBI Taxonomy" id="1536901"/>
    <lineage>
        <taxon>Bacteria</taxon>
        <taxon>Pseudomonadati</taxon>
        <taxon>Planctomycetota</taxon>
        <taxon>Planctomycetia</taxon>
        <taxon>Pirellulales</taxon>
        <taxon>Pirellulaceae</taxon>
        <taxon>Novipirellula</taxon>
    </lineage>
</organism>
<gene>
    <name evidence="1" type="ORF">Rcae01_04430</name>
</gene>
<accession>A0ABP9VVV9</accession>
<dbReference type="Proteomes" id="UP001416858">
    <property type="component" value="Unassembled WGS sequence"/>
</dbReference>
<comment type="caution">
    <text evidence="1">The sequence shown here is derived from an EMBL/GenBank/DDBJ whole genome shotgun (WGS) entry which is preliminary data.</text>
</comment>
<dbReference type="EMBL" id="BAABRO010000011">
    <property type="protein sequence ID" value="GAA5508961.1"/>
    <property type="molecule type" value="Genomic_DNA"/>
</dbReference>
<sequence length="58" mass="6846">MDFLVRQWCIRRTRKSIVRLKQQVVSTFGSMASPHWEIEILHEFRYQVSASDAFSDSA</sequence>
<name>A0ABP9VVV9_9BACT</name>
<keyword evidence="2" id="KW-1185">Reference proteome</keyword>
<proteinExistence type="predicted"/>